<evidence type="ECO:0000256" key="5">
    <source>
        <dbReference type="ARBA" id="ARBA00022741"/>
    </source>
</evidence>
<evidence type="ECO:0000259" key="10">
    <source>
        <dbReference type="PROSITE" id="PS50109"/>
    </source>
</evidence>
<evidence type="ECO:0000256" key="9">
    <source>
        <dbReference type="SAM" id="Phobius"/>
    </source>
</evidence>
<evidence type="ECO:0000313" key="12">
    <source>
        <dbReference type="Proteomes" id="UP000704068"/>
    </source>
</evidence>
<evidence type="ECO:0000256" key="3">
    <source>
        <dbReference type="ARBA" id="ARBA00022553"/>
    </source>
</evidence>
<dbReference type="SUPFAM" id="SSF55874">
    <property type="entry name" value="ATPase domain of HSP90 chaperone/DNA topoisomerase II/histidine kinase"/>
    <property type="match status" value="1"/>
</dbReference>
<keyword evidence="9" id="KW-0472">Membrane</keyword>
<evidence type="ECO:0000256" key="2">
    <source>
        <dbReference type="ARBA" id="ARBA00012438"/>
    </source>
</evidence>
<evidence type="ECO:0000256" key="6">
    <source>
        <dbReference type="ARBA" id="ARBA00022777"/>
    </source>
</evidence>
<dbReference type="PANTHER" id="PTHR43065:SF10">
    <property type="entry name" value="PEROXIDE STRESS-ACTIVATED HISTIDINE KINASE MAK3"/>
    <property type="match status" value="1"/>
</dbReference>
<keyword evidence="9" id="KW-0812">Transmembrane</keyword>
<evidence type="ECO:0000256" key="7">
    <source>
        <dbReference type="ARBA" id="ARBA00022840"/>
    </source>
</evidence>
<evidence type="ECO:0000256" key="1">
    <source>
        <dbReference type="ARBA" id="ARBA00000085"/>
    </source>
</evidence>
<dbReference type="GO" id="GO:0005524">
    <property type="term" value="F:ATP binding"/>
    <property type="evidence" value="ECO:0007669"/>
    <property type="project" value="UniProtKB-KW"/>
</dbReference>
<keyword evidence="4" id="KW-0808">Transferase</keyword>
<accession>A0A929WZ11</accession>
<dbReference type="SMART" id="SM00387">
    <property type="entry name" value="HATPase_c"/>
    <property type="match status" value="1"/>
</dbReference>
<name>A0A929WZ11_9BACT</name>
<dbReference type="InterPro" id="IPR004358">
    <property type="entry name" value="Sig_transdc_His_kin-like_C"/>
</dbReference>
<dbReference type="InterPro" id="IPR036890">
    <property type="entry name" value="HATPase_C_sf"/>
</dbReference>
<dbReference type="RefSeq" id="WP_303763437.1">
    <property type="nucleotide sequence ID" value="NZ_JABZGR010000008.1"/>
</dbReference>
<dbReference type="InterPro" id="IPR003594">
    <property type="entry name" value="HATPase_dom"/>
</dbReference>
<dbReference type="EMBL" id="JABZGR010000008">
    <property type="protein sequence ID" value="MBF0970182.1"/>
    <property type="molecule type" value="Genomic_DNA"/>
</dbReference>
<feature type="domain" description="Histidine kinase" evidence="10">
    <location>
        <begin position="201"/>
        <end position="403"/>
    </location>
</feature>
<dbReference type="PROSITE" id="PS50109">
    <property type="entry name" value="HIS_KIN"/>
    <property type="match status" value="1"/>
</dbReference>
<dbReference type="PANTHER" id="PTHR43065">
    <property type="entry name" value="SENSOR HISTIDINE KINASE"/>
    <property type="match status" value="1"/>
</dbReference>
<dbReference type="GO" id="GO:0004673">
    <property type="term" value="F:protein histidine kinase activity"/>
    <property type="evidence" value="ECO:0007669"/>
    <property type="project" value="UniProtKB-EC"/>
</dbReference>
<reference evidence="11" key="1">
    <citation type="submission" date="2020-04" db="EMBL/GenBank/DDBJ databases">
        <title>Deep metagenomics examines the oral microbiome during advanced dental caries in children, revealing novel taxa and co-occurrences with host molecules.</title>
        <authorList>
            <person name="Baker J.L."/>
            <person name="Morton J.T."/>
            <person name="Dinis M."/>
            <person name="Alvarez R."/>
            <person name="Tran N.C."/>
            <person name="Knight R."/>
            <person name="Edlund A."/>
        </authorList>
    </citation>
    <scope>NUCLEOTIDE SEQUENCE</scope>
    <source>
        <strain evidence="11">JCVI_34_bin.1</strain>
    </source>
</reference>
<comment type="caution">
    <text evidence="11">The sequence shown here is derived from an EMBL/GenBank/DDBJ whole genome shotgun (WGS) entry which is preliminary data.</text>
</comment>
<keyword evidence="3" id="KW-0597">Phosphoprotein</keyword>
<keyword evidence="7" id="KW-0067">ATP-binding</keyword>
<evidence type="ECO:0000256" key="4">
    <source>
        <dbReference type="ARBA" id="ARBA00022679"/>
    </source>
</evidence>
<keyword evidence="5" id="KW-0547">Nucleotide-binding</keyword>
<dbReference type="GO" id="GO:0000160">
    <property type="term" value="P:phosphorelay signal transduction system"/>
    <property type="evidence" value="ECO:0007669"/>
    <property type="project" value="UniProtKB-KW"/>
</dbReference>
<evidence type="ECO:0000313" key="11">
    <source>
        <dbReference type="EMBL" id="MBF0970182.1"/>
    </source>
</evidence>
<evidence type="ECO:0000256" key="8">
    <source>
        <dbReference type="ARBA" id="ARBA00023012"/>
    </source>
</evidence>
<dbReference type="AlphaFoldDB" id="A0A929WZ11"/>
<dbReference type="Proteomes" id="UP000704068">
    <property type="component" value="Unassembled WGS sequence"/>
</dbReference>
<dbReference type="PRINTS" id="PR00344">
    <property type="entry name" value="BCTRLSENSOR"/>
</dbReference>
<dbReference type="Pfam" id="PF02518">
    <property type="entry name" value="HATPase_c"/>
    <property type="match status" value="1"/>
</dbReference>
<organism evidence="11 12">
    <name type="scientific">Alloprevotella tannerae</name>
    <dbReference type="NCBI Taxonomy" id="76122"/>
    <lineage>
        <taxon>Bacteria</taxon>
        <taxon>Pseudomonadati</taxon>
        <taxon>Bacteroidota</taxon>
        <taxon>Bacteroidia</taxon>
        <taxon>Bacteroidales</taxon>
        <taxon>Prevotellaceae</taxon>
        <taxon>Alloprevotella</taxon>
    </lineage>
</organism>
<protein>
    <recommendedName>
        <fullName evidence="2">histidine kinase</fullName>
        <ecNumber evidence="2">2.7.13.3</ecNumber>
    </recommendedName>
</protein>
<keyword evidence="8" id="KW-0902">Two-component regulatory system</keyword>
<gene>
    <name evidence="11" type="ORF">HXK21_03970</name>
</gene>
<dbReference type="InterPro" id="IPR005467">
    <property type="entry name" value="His_kinase_dom"/>
</dbReference>
<feature type="transmembrane region" description="Helical" evidence="9">
    <location>
        <begin position="164"/>
        <end position="184"/>
    </location>
</feature>
<keyword evidence="9" id="KW-1133">Transmembrane helix</keyword>
<proteinExistence type="predicted"/>
<keyword evidence="6 11" id="KW-0418">Kinase</keyword>
<comment type="catalytic activity">
    <reaction evidence="1">
        <text>ATP + protein L-histidine = ADP + protein N-phospho-L-histidine.</text>
        <dbReference type="EC" id="2.7.13.3"/>
    </reaction>
</comment>
<dbReference type="EC" id="2.7.13.3" evidence="2"/>
<sequence>MKRFNLNMRSVKAALIVAALIIAALSLVVSNILIKDLTREETAKMEVWAEAMRSLTRADENTDLNLVLRVLNGNNTIPVIVLDGQGRVLAARNIGIPQDSLESVLSDVQSKSYKTITKDLLLRADKMKSSGLCMEMKLSDDNVADNKIEICYEPSLMLKRLATYPYVQLGVVALFIVVAILALLSSKRAEQNKVWVGLSRETAHQLGTPISSLMAGSIILRESYPDDPLIPEMDKDIQRLQLIAERFSKIGSAPEMTRENLNEVILRVLGYIGKRTSQKVKLQTSFSASVMYAKINAPLFEWVIENLCKNAIDAMSGVGEINIVVTERDKRITILVSDTGKGIAKKNFKNVFKPGFTTKRRGWGLGLSLAKRIIEEYHRGKIFVKSSELGQGTTFCIQLIDRS</sequence>
<dbReference type="Gene3D" id="3.30.565.10">
    <property type="entry name" value="Histidine kinase-like ATPase, C-terminal domain"/>
    <property type="match status" value="1"/>
</dbReference>